<dbReference type="EMBL" id="MEHK01000002">
    <property type="protein sequence ID" value="OEJ22262.1"/>
    <property type="molecule type" value="Genomic_DNA"/>
</dbReference>
<protein>
    <submittedName>
        <fullName evidence="2">Helix-turn-helix transcriptional regulator</fullName>
    </submittedName>
</protein>
<evidence type="ECO:0000313" key="2">
    <source>
        <dbReference type="EMBL" id="OEJ22262.1"/>
    </source>
</evidence>
<dbReference type="STRING" id="36818.BGK67_32315"/>
<dbReference type="SUPFAM" id="SSF46894">
    <property type="entry name" value="C-terminal effector domain of the bipartite response regulators"/>
    <property type="match status" value="1"/>
</dbReference>
<dbReference type="OrthoDB" id="4266042at2"/>
<dbReference type="InterPro" id="IPR016032">
    <property type="entry name" value="Sig_transdc_resp-reg_C-effctor"/>
</dbReference>
<dbReference type="PANTHER" id="PTHR34293">
    <property type="entry name" value="HTH-TYPE TRANSCRIPTIONAL REGULATOR TRMBL2"/>
    <property type="match status" value="1"/>
</dbReference>
<dbReference type="PANTHER" id="PTHR34293:SF1">
    <property type="entry name" value="HTH-TYPE TRANSCRIPTIONAL REGULATOR TRMBL2"/>
    <property type="match status" value="1"/>
</dbReference>
<sequence>MLQWLGLSPHAEAVYRAMLKRPDHGVVDLVVDTGLDEKAVRGALDELAALALLKPSGQTGAGLRPVSPEVGLATLLASAEAEIAERQAQVESARAEIAAIAAAHLGTRLSDSATRLEGLDAIRTRLEQLQRATHFECLSLNPGGAHRPDARSAATPLNEEALRRGVVIRAVCRDSFRNDPDTLAYARWLTEHGGQMRTIPTVPIQMIIVDRRVSIIPVDPENPRAGALEILSPGIVTALCALFEQCWSAGTPFGEAPRPDPNGCTPTERALLALVAAGDTDEAAARTLSISPRTVSRMMSNLMERLEAVSRFQAGVNATRRGWL</sequence>
<dbReference type="GO" id="GO:0003677">
    <property type="term" value="F:DNA binding"/>
    <property type="evidence" value="ECO:0007669"/>
    <property type="project" value="InterPro"/>
</dbReference>
<name>A0A1E5NZM0_9ACTN</name>
<accession>A0A1E5NZM0</accession>
<evidence type="ECO:0000259" key="1">
    <source>
        <dbReference type="PROSITE" id="PS50043"/>
    </source>
</evidence>
<comment type="caution">
    <text evidence="2">The sequence shown here is derived from an EMBL/GenBank/DDBJ whole genome shotgun (WGS) entry which is preliminary data.</text>
</comment>
<organism evidence="2 3">
    <name type="scientific">Streptomyces subrutilus</name>
    <dbReference type="NCBI Taxonomy" id="36818"/>
    <lineage>
        <taxon>Bacteria</taxon>
        <taxon>Bacillati</taxon>
        <taxon>Actinomycetota</taxon>
        <taxon>Actinomycetes</taxon>
        <taxon>Kitasatosporales</taxon>
        <taxon>Streptomycetaceae</taxon>
        <taxon>Streptomyces</taxon>
    </lineage>
</organism>
<proteinExistence type="predicted"/>
<dbReference type="GO" id="GO:0006355">
    <property type="term" value="P:regulation of DNA-templated transcription"/>
    <property type="evidence" value="ECO:0007669"/>
    <property type="project" value="InterPro"/>
</dbReference>
<dbReference type="CDD" id="cd06170">
    <property type="entry name" value="LuxR_C_like"/>
    <property type="match status" value="1"/>
</dbReference>
<dbReference type="Gene3D" id="1.10.10.10">
    <property type="entry name" value="Winged helix-like DNA-binding domain superfamily/Winged helix DNA-binding domain"/>
    <property type="match status" value="2"/>
</dbReference>
<reference evidence="2 3" key="1">
    <citation type="submission" date="2016-08" db="EMBL/GenBank/DDBJ databases">
        <title>The complete genome of Streptomyces subrutilus 10-1-1.</title>
        <authorList>
            <person name="Chen X."/>
        </authorList>
    </citation>
    <scope>NUCLEOTIDE SEQUENCE [LARGE SCALE GENOMIC DNA]</scope>
    <source>
        <strain evidence="2 3">10-1-1</strain>
    </source>
</reference>
<dbReference type="SMART" id="SM00421">
    <property type="entry name" value="HTH_LUXR"/>
    <property type="match status" value="1"/>
</dbReference>
<evidence type="ECO:0000313" key="3">
    <source>
        <dbReference type="Proteomes" id="UP000095705"/>
    </source>
</evidence>
<dbReference type="InterPro" id="IPR051797">
    <property type="entry name" value="TrmB-like"/>
</dbReference>
<dbReference type="InterPro" id="IPR036388">
    <property type="entry name" value="WH-like_DNA-bd_sf"/>
</dbReference>
<keyword evidence="3" id="KW-1185">Reference proteome</keyword>
<dbReference type="AlphaFoldDB" id="A0A1E5NZM0"/>
<dbReference type="PROSITE" id="PS50043">
    <property type="entry name" value="HTH_LUXR_2"/>
    <property type="match status" value="1"/>
</dbReference>
<feature type="domain" description="HTH luxR-type" evidence="1">
    <location>
        <begin position="257"/>
        <end position="322"/>
    </location>
</feature>
<dbReference type="Pfam" id="PF00196">
    <property type="entry name" value="GerE"/>
    <property type="match status" value="1"/>
</dbReference>
<gene>
    <name evidence="2" type="ORF">BGK67_32315</name>
</gene>
<dbReference type="Proteomes" id="UP000095705">
    <property type="component" value="Unassembled WGS sequence"/>
</dbReference>
<dbReference type="InterPro" id="IPR000792">
    <property type="entry name" value="Tscrpt_reg_LuxR_C"/>
</dbReference>